<reference evidence="2" key="1">
    <citation type="submission" date="2015-02" db="EMBL/GenBank/DDBJ databases">
        <authorList>
            <person name="Chooi Y.-H."/>
        </authorList>
    </citation>
    <scope>NUCLEOTIDE SEQUENCE [LARGE SCALE GENOMIC DNA]</scope>
    <source>
        <strain evidence="2">strain Y</strain>
    </source>
</reference>
<sequence length="87" mass="9335">MLVKLSPHPEQIRYYAQGALNAFKTLDADTAIEIAIAELKSLLSYLDRADDTETVLGVRAVESGVGSEARVGDAKPGHAPNLEIVRS</sequence>
<dbReference type="KEGG" id="fil:BN1229_v1_0839"/>
<dbReference type="Proteomes" id="UP000033187">
    <property type="component" value="Chromosome 1"/>
</dbReference>
<accession>A0A0D6JCU8</accession>
<evidence type="ECO:0000313" key="1">
    <source>
        <dbReference type="EMBL" id="CPR16513.1"/>
    </source>
</evidence>
<evidence type="ECO:0000313" key="2">
    <source>
        <dbReference type="Proteomes" id="UP000033187"/>
    </source>
</evidence>
<organism evidence="1 2">
    <name type="scientific">Candidatus Filomicrobium marinum</name>
    <dbReference type="NCBI Taxonomy" id="1608628"/>
    <lineage>
        <taxon>Bacteria</taxon>
        <taxon>Pseudomonadati</taxon>
        <taxon>Pseudomonadota</taxon>
        <taxon>Alphaproteobacteria</taxon>
        <taxon>Hyphomicrobiales</taxon>
        <taxon>Hyphomicrobiaceae</taxon>
        <taxon>Filomicrobium</taxon>
    </lineage>
</organism>
<proteinExistence type="predicted"/>
<dbReference type="OrthoDB" id="9990877at2"/>
<dbReference type="KEGG" id="fiy:BN1229_v1_0844"/>
<name>A0A0D6JCU8_9HYPH</name>
<dbReference type="RefSeq" id="WP_046476806.1">
    <property type="nucleotide sequence ID" value="NZ_LN829118.1"/>
</dbReference>
<dbReference type="AlphaFoldDB" id="A0A0D6JCU8"/>
<gene>
    <name evidence="1" type="ORF">YBN1229_v1_0844</name>
</gene>
<protein>
    <submittedName>
        <fullName evidence="1">Uncharacterized protein</fullName>
    </submittedName>
</protein>
<keyword evidence="2" id="KW-1185">Reference proteome</keyword>
<dbReference type="EMBL" id="LN829119">
    <property type="protein sequence ID" value="CPR16513.1"/>
    <property type="molecule type" value="Genomic_DNA"/>
</dbReference>